<keyword evidence="2" id="KW-1185">Reference proteome</keyword>
<accession>A0A3D8ICP8</accession>
<gene>
    <name evidence="1" type="ORF">CQA53_08870</name>
</gene>
<dbReference type="InterPro" id="IPR010982">
    <property type="entry name" value="Lambda_DNA-bd_dom_sf"/>
</dbReference>
<dbReference type="Proteomes" id="UP000256379">
    <property type="component" value="Unassembled WGS sequence"/>
</dbReference>
<protein>
    <submittedName>
        <fullName evidence="1">Uncharacterized protein</fullName>
    </submittedName>
</protein>
<name>A0A3D8ICP8_9HELI</name>
<evidence type="ECO:0000313" key="1">
    <source>
        <dbReference type="EMBL" id="RDU62922.1"/>
    </source>
</evidence>
<dbReference type="EMBL" id="NXLQ01000027">
    <property type="protein sequence ID" value="RDU62922.1"/>
    <property type="molecule type" value="Genomic_DNA"/>
</dbReference>
<dbReference type="GO" id="GO:0003677">
    <property type="term" value="F:DNA binding"/>
    <property type="evidence" value="ECO:0007669"/>
    <property type="project" value="InterPro"/>
</dbReference>
<reference evidence="1 2" key="1">
    <citation type="submission" date="2018-04" db="EMBL/GenBank/DDBJ databases">
        <title>Novel Campyloabacter and Helicobacter Species and Strains.</title>
        <authorList>
            <person name="Mannion A.J."/>
            <person name="Shen Z."/>
            <person name="Fox J.G."/>
        </authorList>
    </citation>
    <scope>NUCLEOTIDE SEQUENCE [LARGE SCALE GENOMIC DNA]</scope>
    <source>
        <strain evidence="1 2">MIT 17-337</strain>
    </source>
</reference>
<sequence length="108" mass="12524">MLQEESVLYSHTFINEKKIIFHKEKHANANTTSTIHSLVGLVAKALQINPNTLAQRKFQNTIPYNQVLDFLHSKNISINQFFYGSSLEERHKSSSKYKILKLYKTKLS</sequence>
<evidence type="ECO:0000313" key="2">
    <source>
        <dbReference type="Proteomes" id="UP000256379"/>
    </source>
</evidence>
<dbReference type="AlphaFoldDB" id="A0A3D8ICP8"/>
<dbReference type="Gene3D" id="1.10.260.40">
    <property type="entry name" value="lambda repressor-like DNA-binding domains"/>
    <property type="match status" value="1"/>
</dbReference>
<comment type="caution">
    <text evidence="1">The sequence shown here is derived from an EMBL/GenBank/DDBJ whole genome shotgun (WGS) entry which is preliminary data.</text>
</comment>
<proteinExistence type="predicted"/>
<dbReference type="OrthoDB" id="5320637at2"/>
<dbReference type="RefSeq" id="WP_115543648.1">
    <property type="nucleotide sequence ID" value="NZ_NXLQ01000027.1"/>
</dbReference>
<organism evidence="1 2">
    <name type="scientific">Helicobacter didelphidarum</name>
    <dbReference type="NCBI Taxonomy" id="2040648"/>
    <lineage>
        <taxon>Bacteria</taxon>
        <taxon>Pseudomonadati</taxon>
        <taxon>Campylobacterota</taxon>
        <taxon>Epsilonproteobacteria</taxon>
        <taxon>Campylobacterales</taxon>
        <taxon>Helicobacteraceae</taxon>
        <taxon>Helicobacter</taxon>
    </lineage>
</organism>